<comment type="similarity">
    <text evidence="5">Belongs to the class I-like SAM-binding methyltransferase superfamily. RsmB/NOP family.</text>
</comment>
<protein>
    <submittedName>
        <fullName evidence="7">tRNA and rRNA cytosine-C5-methylase</fullName>
    </submittedName>
</protein>
<keyword evidence="4 5" id="KW-0694">RNA-binding</keyword>
<dbReference type="InterPro" id="IPR049560">
    <property type="entry name" value="MeTrfase_RsmB-F_NOP2_cat"/>
</dbReference>
<dbReference type="KEGG" id="bsan:CHH28_10875"/>
<keyword evidence="8" id="KW-1185">Reference proteome</keyword>
<dbReference type="SUPFAM" id="SSF53335">
    <property type="entry name" value="S-adenosyl-L-methionine-dependent methyltransferases"/>
    <property type="match status" value="1"/>
</dbReference>
<dbReference type="Pfam" id="PF01189">
    <property type="entry name" value="Methyltr_RsmB-F"/>
    <property type="match status" value="1"/>
</dbReference>
<evidence type="ECO:0000256" key="5">
    <source>
        <dbReference type="PROSITE-ProRule" id="PRU01023"/>
    </source>
</evidence>
<proteinExistence type="inferred from homology"/>
<evidence type="ECO:0000256" key="1">
    <source>
        <dbReference type="ARBA" id="ARBA00022603"/>
    </source>
</evidence>
<keyword evidence="2 5" id="KW-0808">Transferase</keyword>
<dbReference type="EMBL" id="CP022530">
    <property type="protein sequence ID" value="ASP39149.1"/>
    <property type="molecule type" value="Genomic_DNA"/>
</dbReference>
<dbReference type="InterPro" id="IPR023267">
    <property type="entry name" value="RCMT"/>
</dbReference>
<accession>A0A222FK73</accession>
<dbReference type="AlphaFoldDB" id="A0A222FK73"/>
<evidence type="ECO:0000256" key="2">
    <source>
        <dbReference type="ARBA" id="ARBA00022679"/>
    </source>
</evidence>
<dbReference type="CDD" id="cd02440">
    <property type="entry name" value="AdoMet_MTases"/>
    <property type="match status" value="1"/>
</dbReference>
<sequence>MPKTSRSPRPRTRRPQADDRLHYRELTGLWLQWLQRPEYMPLDRWLRKHNTKGSALRQQPALAQAMFQAQRYLQLACALEHQQRQDSELSDAQWQQWDQQWQPSHVEQLDAAHLWHWVQQRCQENWRWPDGFRHYEQRAEIFRQFRDASQRPLSAQWLLWHGIRPSWLSALRQRQEYSHWSDAQLTHWLTQQSEAAPLWLRVNPIANSAQLDQQTIYNELLQEKISVQRRGEHLCAHGGRGIGIGMTNLYKAGVIEIQDLASQHIVAAIKPQAGEKIWDACAGAGGKTLAMASQMNNKGAIIATDLHDYKLAELKRRAKRGQLLNIRSFVWEGNDVLKLPKEIARQQGFDKVLIDAPCSSSGTWRRNPDARWRFNEHDSQELIALQQRLLHLASQSVRPGGELFYATCSWQVEENEQQIAQFLQQNEGWQLLQQTMLGAPEHDADTMFVAQLKRL</sequence>
<evidence type="ECO:0000256" key="3">
    <source>
        <dbReference type="ARBA" id="ARBA00022691"/>
    </source>
</evidence>
<dbReference type="RefSeq" id="WP_094060329.1">
    <property type="nucleotide sequence ID" value="NZ_CP022530.1"/>
</dbReference>
<reference evidence="7 8" key="1">
    <citation type="submission" date="2017-07" db="EMBL/GenBank/DDBJ databases">
        <title>Annotated genome sequence of Bacterioplanes sanyensis isolated from Red Sea.</title>
        <authorList>
            <person name="Rehman Z.U."/>
        </authorList>
    </citation>
    <scope>NUCLEOTIDE SEQUENCE [LARGE SCALE GENOMIC DNA]</scope>
    <source>
        <strain evidence="7 8">NV9</strain>
    </source>
</reference>
<feature type="binding site" evidence="5">
    <location>
        <position position="355"/>
    </location>
    <ligand>
        <name>S-adenosyl-L-methionine</name>
        <dbReference type="ChEBI" id="CHEBI:59789"/>
    </ligand>
</feature>
<keyword evidence="3 5" id="KW-0949">S-adenosyl-L-methionine</keyword>
<dbReference type="PROSITE" id="PS51686">
    <property type="entry name" value="SAM_MT_RSMB_NOP"/>
    <property type="match status" value="1"/>
</dbReference>
<gene>
    <name evidence="7" type="ORF">CHH28_10875</name>
</gene>
<dbReference type="PANTHER" id="PTHR22807">
    <property type="entry name" value="NOP2 YEAST -RELATED NOL1/NOP2/FMU SUN DOMAIN-CONTAINING"/>
    <property type="match status" value="1"/>
</dbReference>
<dbReference type="GO" id="GO:0008173">
    <property type="term" value="F:RNA methyltransferase activity"/>
    <property type="evidence" value="ECO:0007669"/>
    <property type="project" value="InterPro"/>
</dbReference>
<dbReference type="InterPro" id="IPR001678">
    <property type="entry name" value="MeTrfase_RsmB-F_NOP2_dom"/>
</dbReference>
<dbReference type="OrthoDB" id="9810297at2"/>
<feature type="binding site" evidence="5">
    <location>
        <position position="305"/>
    </location>
    <ligand>
        <name>S-adenosyl-L-methionine</name>
        <dbReference type="ChEBI" id="CHEBI:59789"/>
    </ligand>
</feature>
<evidence type="ECO:0000313" key="7">
    <source>
        <dbReference type="EMBL" id="ASP39149.1"/>
    </source>
</evidence>
<keyword evidence="1 5" id="KW-0489">Methyltransferase</keyword>
<evidence type="ECO:0000313" key="8">
    <source>
        <dbReference type="Proteomes" id="UP000202440"/>
    </source>
</evidence>
<dbReference type="GO" id="GO:0003723">
    <property type="term" value="F:RNA binding"/>
    <property type="evidence" value="ECO:0007669"/>
    <property type="project" value="UniProtKB-UniRule"/>
</dbReference>
<feature type="active site" description="Nucleophile" evidence="5">
    <location>
        <position position="408"/>
    </location>
</feature>
<comment type="caution">
    <text evidence="5">Lacks conserved residue(s) required for the propagation of feature annotation.</text>
</comment>
<evidence type="ECO:0000259" key="6">
    <source>
        <dbReference type="PROSITE" id="PS51686"/>
    </source>
</evidence>
<dbReference type="PRINTS" id="PR02008">
    <property type="entry name" value="RCMTFAMILY"/>
</dbReference>
<dbReference type="InterPro" id="IPR029063">
    <property type="entry name" value="SAM-dependent_MTases_sf"/>
</dbReference>
<organism evidence="7 8">
    <name type="scientific">Bacterioplanes sanyensis</name>
    <dbReference type="NCBI Taxonomy" id="1249553"/>
    <lineage>
        <taxon>Bacteria</taxon>
        <taxon>Pseudomonadati</taxon>
        <taxon>Pseudomonadota</taxon>
        <taxon>Gammaproteobacteria</taxon>
        <taxon>Oceanospirillales</taxon>
        <taxon>Oceanospirillaceae</taxon>
        <taxon>Bacterioplanes</taxon>
    </lineage>
</organism>
<dbReference type="Gene3D" id="3.40.50.150">
    <property type="entry name" value="Vaccinia Virus protein VP39"/>
    <property type="match status" value="1"/>
</dbReference>
<feature type="domain" description="SAM-dependent MTase RsmB/NOP-type" evidence="6">
    <location>
        <begin position="188"/>
        <end position="455"/>
    </location>
</feature>
<name>A0A222FK73_9GAMM</name>
<evidence type="ECO:0000256" key="4">
    <source>
        <dbReference type="ARBA" id="ARBA00022884"/>
    </source>
</evidence>
<dbReference type="PANTHER" id="PTHR22807:SF53">
    <property type="entry name" value="RIBOSOMAL RNA SMALL SUBUNIT METHYLTRANSFERASE B-RELATED"/>
    <property type="match status" value="1"/>
</dbReference>
<dbReference type="Proteomes" id="UP000202440">
    <property type="component" value="Chromosome"/>
</dbReference>
<dbReference type="GO" id="GO:0001510">
    <property type="term" value="P:RNA methylation"/>
    <property type="evidence" value="ECO:0007669"/>
    <property type="project" value="InterPro"/>
</dbReference>